<comment type="caution">
    <text evidence="2">The sequence shown here is derived from an EMBL/GenBank/DDBJ whole genome shotgun (WGS) entry which is preliminary data.</text>
</comment>
<dbReference type="EMBL" id="JARIHO010000065">
    <property type="protein sequence ID" value="KAJ7314797.1"/>
    <property type="molecule type" value="Genomic_DNA"/>
</dbReference>
<dbReference type="InterPro" id="IPR000719">
    <property type="entry name" value="Prot_kinase_dom"/>
</dbReference>
<dbReference type="GO" id="GO:0004672">
    <property type="term" value="F:protein kinase activity"/>
    <property type="evidence" value="ECO:0007669"/>
    <property type="project" value="InterPro"/>
</dbReference>
<dbReference type="InterPro" id="IPR001245">
    <property type="entry name" value="Ser-Thr/Tyr_kinase_cat_dom"/>
</dbReference>
<reference evidence="2" key="1">
    <citation type="submission" date="2023-03" db="EMBL/GenBank/DDBJ databases">
        <title>Massive genome expansion in bonnet fungi (Mycena s.s.) driven by repeated elements and novel gene families across ecological guilds.</title>
        <authorList>
            <consortium name="Lawrence Berkeley National Laboratory"/>
            <person name="Harder C.B."/>
            <person name="Miyauchi S."/>
            <person name="Viragh M."/>
            <person name="Kuo A."/>
            <person name="Thoen E."/>
            <person name="Andreopoulos B."/>
            <person name="Lu D."/>
            <person name="Skrede I."/>
            <person name="Drula E."/>
            <person name="Henrissat B."/>
            <person name="Morin E."/>
            <person name="Kohler A."/>
            <person name="Barry K."/>
            <person name="LaButti K."/>
            <person name="Morin E."/>
            <person name="Salamov A."/>
            <person name="Lipzen A."/>
            <person name="Mereny Z."/>
            <person name="Hegedus B."/>
            <person name="Baldrian P."/>
            <person name="Stursova M."/>
            <person name="Weitz H."/>
            <person name="Taylor A."/>
            <person name="Grigoriev I.V."/>
            <person name="Nagy L.G."/>
            <person name="Martin F."/>
            <person name="Kauserud H."/>
        </authorList>
    </citation>
    <scope>NUCLEOTIDE SEQUENCE</scope>
    <source>
        <strain evidence="2">CBHHK002</strain>
    </source>
</reference>
<gene>
    <name evidence="2" type="ORF">DFH08DRAFT_894809</name>
</gene>
<dbReference type="SMART" id="SM00220">
    <property type="entry name" value="S_TKc"/>
    <property type="match status" value="1"/>
</dbReference>
<organism evidence="2 3">
    <name type="scientific">Mycena albidolilacea</name>
    <dbReference type="NCBI Taxonomy" id="1033008"/>
    <lineage>
        <taxon>Eukaryota</taxon>
        <taxon>Fungi</taxon>
        <taxon>Dikarya</taxon>
        <taxon>Basidiomycota</taxon>
        <taxon>Agaricomycotina</taxon>
        <taxon>Agaricomycetes</taxon>
        <taxon>Agaricomycetidae</taxon>
        <taxon>Agaricales</taxon>
        <taxon>Marasmiineae</taxon>
        <taxon>Mycenaceae</taxon>
        <taxon>Mycena</taxon>
    </lineage>
</organism>
<dbReference type="SUPFAM" id="SSF56112">
    <property type="entry name" value="Protein kinase-like (PK-like)"/>
    <property type="match status" value="1"/>
</dbReference>
<keyword evidence="2" id="KW-0418">Kinase</keyword>
<dbReference type="PROSITE" id="PS50011">
    <property type="entry name" value="PROTEIN_KINASE_DOM"/>
    <property type="match status" value="1"/>
</dbReference>
<dbReference type="Pfam" id="PF07714">
    <property type="entry name" value="PK_Tyr_Ser-Thr"/>
    <property type="match status" value="1"/>
</dbReference>
<sequence length="355" mass="40543">MKESPTATTLGDQERFWANHQPFLESCGYMLRRRYRPGWIPDVLAGKSVLHCEDSLGTSAQVLDATRISDGAPVVLKIVATFSPDTRTSWFLTNEPGAEHHAVPCLELIPFSVSEHLAFMVMPRMRECCDPPWFATVREFVEFAQQVLEGLVYLHSKNIAHRDICTRNIVVDPSTMIPGGSHFLVPWRASDGITCLTHFEEGHTDKPYMKSRTQAGPLKYYFIDFGLSVQFRSFEERELVIGEFGRLRKDIPEISGTVPYDPFKVDVRLVGEMMLHEFLRLYDGLNIIIPFVRKLRREDPARRPDAAAALELFKALISKMTDKELDRPIRRAWRSWEGSRQNIVLFLRGLGLSCG</sequence>
<protein>
    <submittedName>
        <fullName evidence="2">Kinase-like domain-containing protein</fullName>
    </submittedName>
</protein>
<dbReference type="Proteomes" id="UP001218218">
    <property type="component" value="Unassembled WGS sequence"/>
</dbReference>
<name>A0AAD6ZAS8_9AGAR</name>
<evidence type="ECO:0000313" key="2">
    <source>
        <dbReference type="EMBL" id="KAJ7314797.1"/>
    </source>
</evidence>
<accession>A0AAD6ZAS8</accession>
<evidence type="ECO:0000313" key="3">
    <source>
        <dbReference type="Proteomes" id="UP001218218"/>
    </source>
</evidence>
<dbReference type="AlphaFoldDB" id="A0AAD6ZAS8"/>
<keyword evidence="3" id="KW-1185">Reference proteome</keyword>
<evidence type="ECO:0000259" key="1">
    <source>
        <dbReference type="PROSITE" id="PS50011"/>
    </source>
</evidence>
<feature type="domain" description="Protein kinase" evidence="1">
    <location>
        <begin position="1"/>
        <end position="352"/>
    </location>
</feature>
<dbReference type="Gene3D" id="1.10.510.10">
    <property type="entry name" value="Transferase(Phosphotransferase) domain 1"/>
    <property type="match status" value="1"/>
</dbReference>
<dbReference type="InterPro" id="IPR011009">
    <property type="entry name" value="Kinase-like_dom_sf"/>
</dbReference>
<proteinExistence type="predicted"/>
<dbReference type="GO" id="GO:0005524">
    <property type="term" value="F:ATP binding"/>
    <property type="evidence" value="ECO:0007669"/>
    <property type="project" value="InterPro"/>
</dbReference>
<keyword evidence="2" id="KW-0808">Transferase</keyword>